<dbReference type="EMBL" id="CM003372">
    <property type="protein sequence ID" value="KOM35507.1"/>
    <property type="molecule type" value="Genomic_DNA"/>
</dbReference>
<feature type="compositionally biased region" description="Basic and acidic residues" evidence="1">
    <location>
        <begin position="50"/>
        <end position="67"/>
    </location>
</feature>
<dbReference type="Gramene" id="KOM35507">
    <property type="protein sequence ID" value="KOM35507"/>
    <property type="gene ID" value="LR48_Vigan02g165700"/>
</dbReference>
<accession>A0A0L9TYP7</accession>
<organism evidence="2 3">
    <name type="scientific">Phaseolus angularis</name>
    <name type="common">Azuki bean</name>
    <name type="synonym">Vigna angularis</name>
    <dbReference type="NCBI Taxonomy" id="3914"/>
    <lineage>
        <taxon>Eukaryota</taxon>
        <taxon>Viridiplantae</taxon>
        <taxon>Streptophyta</taxon>
        <taxon>Embryophyta</taxon>
        <taxon>Tracheophyta</taxon>
        <taxon>Spermatophyta</taxon>
        <taxon>Magnoliopsida</taxon>
        <taxon>eudicotyledons</taxon>
        <taxon>Gunneridae</taxon>
        <taxon>Pentapetalae</taxon>
        <taxon>rosids</taxon>
        <taxon>fabids</taxon>
        <taxon>Fabales</taxon>
        <taxon>Fabaceae</taxon>
        <taxon>Papilionoideae</taxon>
        <taxon>50 kb inversion clade</taxon>
        <taxon>NPAAA clade</taxon>
        <taxon>indigoferoid/millettioid clade</taxon>
        <taxon>Phaseoleae</taxon>
        <taxon>Vigna</taxon>
    </lineage>
</organism>
<dbReference type="Proteomes" id="UP000053144">
    <property type="component" value="Chromosome 2"/>
</dbReference>
<dbReference type="AlphaFoldDB" id="A0A0L9TYP7"/>
<sequence length="267" mass="29147">MCLRWKCGLAEAILRQFESGSDNVFPFWVVVLVLPRLEAACVGGGGLRENEVEREGRDSGGEEEKRVVNGGHFQSQKHGTATLVLDERALLVSFVTDQFKGGGLQKTPGLSSHNFSLESQETYFLAKSSMTLEELEVVSQLSQLPLKSSFCTLIGYLGSKNLHTRVFADYLPVMDQGRSNTFACMMARKQEELKKFGEGCSFCPPITAKPAIVQTPPVNLETIIVVKGKLVTLTPAPEAVAPINPSAEPQPMLVEVIDEAKGENAYL</sequence>
<reference evidence="3" key="1">
    <citation type="journal article" date="2015" name="Proc. Natl. Acad. Sci. U.S.A.">
        <title>Genome sequencing of adzuki bean (Vigna angularis) provides insight into high starch and low fat accumulation and domestication.</title>
        <authorList>
            <person name="Yang K."/>
            <person name="Tian Z."/>
            <person name="Chen C."/>
            <person name="Luo L."/>
            <person name="Zhao B."/>
            <person name="Wang Z."/>
            <person name="Yu L."/>
            <person name="Li Y."/>
            <person name="Sun Y."/>
            <person name="Li W."/>
            <person name="Chen Y."/>
            <person name="Li Y."/>
            <person name="Zhang Y."/>
            <person name="Ai D."/>
            <person name="Zhao J."/>
            <person name="Shang C."/>
            <person name="Ma Y."/>
            <person name="Wu B."/>
            <person name="Wang M."/>
            <person name="Gao L."/>
            <person name="Sun D."/>
            <person name="Zhang P."/>
            <person name="Guo F."/>
            <person name="Wang W."/>
            <person name="Li Y."/>
            <person name="Wang J."/>
            <person name="Varshney R.K."/>
            <person name="Wang J."/>
            <person name="Ling H.Q."/>
            <person name="Wan P."/>
        </authorList>
    </citation>
    <scope>NUCLEOTIDE SEQUENCE</scope>
    <source>
        <strain evidence="3">cv. Jingnong 6</strain>
    </source>
</reference>
<gene>
    <name evidence="2" type="ORF">LR48_Vigan02g165700</name>
</gene>
<protein>
    <submittedName>
        <fullName evidence="2">Uncharacterized protein</fullName>
    </submittedName>
</protein>
<evidence type="ECO:0000256" key="1">
    <source>
        <dbReference type="SAM" id="MobiDB-lite"/>
    </source>
</evidence>
<evidence type="ECO:0000313" key="3">
    <source>
        <dbReference type="Proteomes" id="UP000053144"/>
    </source>
</evidence>
<name>A0A0L9TYP7_PHAAN</name>
<evidence type="ECO:0000313" key="2">
    <source>
        <dbReference type="EMBL" id="KOM35507.1"/>
    </source>
</evidence>
<feature type="region of interest" description="Disordered" evidence="1">
    <location>
        <begin position="50"/>
        <end position="71"/>
    </location>
</feature>
<proteinExistence type="predicted"/>